<proteinExistence type="predicted"/>
<name>A0ACB7XUF8_9ERIC</name>
<reference evidence="1 2" key="1">
    <citation type="journal article" date="2021" name="Hortic Res">
        <title>High-quality reference genome and annotation aids understanding of berry development for evergreen blueberry (Vaccinium darrowii).</title>
        <authorList>
            <person name="Yu J."/>
            <person name="Hulse-Kemp A.M."/>
            <person name="Babiker E."/>
            <person name="Staton M."/>
        </authorList>
    </citation>
    <scope>NUCLEOTIDE SEQUENCE [LARGE SCALE GENOMIC DNA]</scope>
    <source>
        <strain evidence="2">cv. NJ 8807/NJ 8810</strain>
        <tissue evidence="1">Young leaf</tissue>
    </source>
</reference>
<protein>
    <submittedName>
        <fullName evidence="1">Uncharacterized protein</fullName>
    </submittedName>
</protein>
<comment type="caution">
    <text evidence="1">The sequence shown here is derived from an EMBL/GenBank/DDBJ whole genome shotgun (WGS) entry which is preliminary data.</text>
</comment>
<dbReference type="Proteomes" id="UP000828048">
    <property type="component" value="Chromosome 1"/>
</dbReference>
<evidence type="ECO:0000313" key="2">
    <source>
        <dbReference type="Proteomes" id="UP000828048"/>
    </source>
</evidence>
<accession>A0ACB7XUF8</accession>
<sequence length="145" mass="16435">MTQKFILHSADFPSIYSVAYQAPDHTLVETERPCKSHVDILGSFNGILLLRVSDAELYLWNPSIRVFRKISPPKGSGIPMYGLGYDSVSDDFKVVRILWPTNYSCAVHVFSSKLSLWKRIGTFSYYIFFGIVPGMIQVHWDPSGV</sequence>
<keyword evidence="2" id="KW-1185">Reference proteome</keyword>
<evidence type="ECO:0000313" key="1">
    <source>
        <dbReference type="EMBL" id="KAH7844693.1"/>
    </source>
</evidence>
<organism evidence="1 2">
    <name type="scientific">Vaccinium darrowii</name>
    <dbReference type="NCBI Taxonomy" id="229202"/>
    <lineage>
        <taxon>Eukaryota</taxon>
        <taxon>Viridiplantae</taxon>
        <taxon>Streptophyta</taxon>
        <taxon>Embryophyta</taxon>
        <taxon>Tracheophyta</taxon>
        <taxon>Spermatophyta</taxon>
        <taxon>Magnoliopsida</taxon>
        <taxon>eudicotyledons</taxon>
        <taxon>Gunneridae</taxon>
        <taxon>Pentapetalae</taxon>
        <taxon>asterids</taxon>
        <taxon>Ericales</taxon>
        <taxon>Ericaceae</taxon>
        <taxon>Vaccinioideae</taxon>
        <taxon>Vaccinieae</taxon>
        <taxon>Vaccinium</taxon>
    </lineage>
</organism>
<gene>
    <name evidence="1" type="ORF">Vadar_030691</name>
</gene>
<dbReference type="EMBL" id="CM037151">
    <property type="protein sequence ID" value="KAH7844693.1"/>
    <property type="molecule type" value="Genomic_DNA"/>
</dbReference>